<dbReference type="AlphaFoldDB" id="A0A6N7RRC3"/>
<dbReference type="PIRSF" id="PIRSF006356">
    <property type="entry name" value="Arg_deiminase"/>
    <property type="match status" value="1"/>
</dbReference>
<evidence type="ECO:0000313" key="5">
    <source>
        <dbReference type="EMBL" id="MRX83562.1"/>
    </source>
</evidence>
<dbReference type="Gene3D" id="3.75.10.10">
    <property type="entry name" value="L-arginine/glycine Amidinotransferase, Chain A"/>
    <property type="match status" value="1"/>
</dbReference>
<keyword evidence="2 3" id="KW-0378">Hydrolase</keyword>
<dbReference type="HAMAP" id="MF_00242">
    <property type="entry name" value="Arg_deiminase"/>
    <property type="match status" value="1"/>
</dbReference>
<dbReference type="EMBL" id="CP063310">
    <property type="protein sequence ID" value="QOS67078.1"/>
    <property type="molecule type" value="Genomic_DNA"/>
</dbReference>
<keyword evidence="3" id="KW-0056">Arginine metabolism</keyword>
<dbReference type="PRINTS" id="PR01466">
    <property type="entry name" value="ARGDEIMINASE"/>
</dbReference>
<reference evidence="7" key="1">
    <citation type="submission" date="2019-08" db="EMBL/GenBank/DDBJ databases">
        <title>Arthrobacter sp. nov., isolated from plateau pika and Tibetan wild ass.</title>
        <authorList>
            <person name="Ge Y."/>
        </authorList>
    </citation>
    <scope>NUCLEOTIDE SEQUENCE [LARGE SCALE GENOMIC DNA]</scope>
    <source>
        <strain evidence="7">HF-4214</strain>
    </source>
</reference>
<dbReference type="NCBIfam" id="NF002381">
    <property type="entry name" value="PRK01388.1"/>
    <property type="match status" value="1"/>
</dbReference>
<keyword evidence="3" id="KW-0963">Cytoplasm</keyword>
<comment type="catalytic activity">
    <reaction evidence="3">
        <text>L-arginine + H2O = L-citrulline + NH4(+)</text>
        <dbReference type="Rhea" id="RHEA:19597"/>
        <dbReference type="ChEBI" id="CHEBI:15377"/>
        <dbReference type="ChEBI" id="CHEBI:28938"/>
        <dbReference type="ChEBI" id="CHEBI:32682"/>
        <dbReference type="ChEBI" id="CHEBI:57743"/>
        <dbReference type="EC" id="3.5.3.6"/>
    </reaction>
</comment>
<comment type="pathway">
    <text evidence="3">Amino-acid degradation; L-arginine degradation via ADI pathway; carbamoyl phosphate from L-arginine: step 1/2.</text>
</comment>
<dbReference type="GO" id="GO:0005737">
    <property type="term" value="C:cytoplasm"/>
    <property type="evidence" value="ECO:0007669"/>
    <property type="project" value="UniProtKB-SubCell"/>
</dbReference>
<feature type="active site" description="Amidino-cysteine intermediate" evidence="3 4">
    <location>
        <position position="396"/>
    </location>
</feature>
<reference evidence="6 8" key="3">
    <citation type="submission" date="2020-10" db="EMBL/GenBank/DDBJ databases">
        <title>Eggerthella sp. nov., isolated from human feces.</title>
        <authorList>
            <person name="Yajun G."/>
        </authorList>
    </citation>
    <scope>NUCLEOTIDE SEQUENCE [LARGE SCALE GENOMIC DNA]</scope>
    <source>
        <strain evidence="6 8">HF-1101</strain>
    </source>
</reference>
<dbReference type="SUPFAM" id="SSF55909">
    <property type="entry name" value="Pentein"/>
    <property type="match status" value="1"/>
</dbReference>
<dbReference type="GO" id="GO:0016990">
    <property type="term" value="F:arginine deiminase activity"/>
    <property type="evidence" value="ECO:0007669"/>
    <property type="project" value="UniProtKB-UniRule"/>
</dbReference>
<proteinExistence type="inferred from homology"/>
<protein>
    <recommendedName>
        <fullName evidence="3">Arginine deiminase</fullName>
        <shortName evidence="3">ADI</shortName>
        <ecNumber evidence="3">3.5.3.6</ecNumber>
    </recommendedName>
    <alternativeName>
        <fullName evidence="3">Arginine dihydrolase</fullName>
        <shortName evidence="3">AD</shortName>
    </alternativeName>
</protein>
<evidence type="ECO:0000256" key="1">
    <source>
        <dbReference type="ARBA" id="ARBA00010206"/>
    </source>
</evidence>
<dbReference type="RefSeq" id="WP_154334385.1">
    <property type="nucleotide sequence ID" value="NZ_CP063310.1"/>
</dbReference>
<evidence type="ECO:0000256" key="3">
    <source>
        <dbReference type="HAMAP-Rule" id="MF_00242"/>
    </source>
</evidence>
<comment type="similarity">
    <text evidence="1 3">Belongs to the arginine deiminase family.</text>
</comment>
<dbReference type="EMBL" id="VTFY01000013">
    <property type="protein sequence ID" value="MRX83562.1"/>
    <property type="molecule type" value="Genomic_DNA"/>
</dbReference>
<accession>A0A6L7IVJ9</accession>
<evidence type="ECO:0000313" key="7">
    <source>
        <dbReference type="Proteomes" id="UP000438093"/>
    </source>
</evidence>
<dbReference type="UniPathway" id="UPA00254">
    <property type="reaction ID" value="UER00364"/>
</dbReference>
<gene>
    <name evidence="3 5" type="primary">arcA</name>
    <name evidence="5" type="ORF">GJG86_13830</name>
    <name evidence="6" type="ORF">GS424_011060</name>
</gene>
<dbReference type="PANTHER" id="PTHR47271:SF2">
    <property type="entry name" value="ARGININE DEIMINASE"/>
    <property type="match status" value="1"/>
</dbReference>
<dbReference type="KEGG" id="egd:GS424_011060"/>
<dbReference type="GO" id="GO:0019546">
    <property type="term" value="P:L-arginine deiminase pathway"/>
    <property type="evidence" value="ECO:0007669"/>
    <property type="project" value="UniProtKB-UniRule"/>
</dbReference>
<comment type="subcellular location">
    <subcellularLocation>
        <location evidence="3">Cytoplasm</location>
    </subcellularLocation>
</comment>
<evidence type="ECO:0000256" key="4">
    <source>
        <dbReference type="PIRSR" id="PIRSR006356-1"/>
    </source>
</evidence>
<dbReference type="Proteomes" id="UP000438093">
    <property type="component" value="Unassembled WGS sequence"/>
</dbReference>
<dbReference type="Gene3D" id="1.10.3930.10">
    <property type="entry name" value="Arginine deiminase"/>
    <property type="match status" value="1"/>
</dbReference>
<keyword evidence="7" id="KW-1185">Reference proteome</keyword>
<organism evidence="5 7">
    <name type="scientific">Eggerthella guodeyinii</name>
    <dbReference type="NCBI Taxonomy" id="2690837"/>
    <lineage>
        <taxon>Bacteria</taxon>
        <taxon>Bacillati</taxon>
        <taxon>Actinomycetota</taxon>
        <taxon>Coriobacteriia</taxon>
        <taxon>Eggerthellales</taxon>
        <taxon>Eggerthellaceae</taxon>
        <taxon>Eggerthella</taxon>
    </lineage>
</organism>
<dbReference type="EC" id="3.5.3.6" evidence="3"/>
<accession>A0A6N7RRC3</accession>
<dbReference type="Proteomes" id="UP000478463">
    <property type="component" value="Chromosome"/>
</dbReference>
<dbReference type="NCBIfam" id="TIGR01078">
    <property type="entry name" value="arcA"/>
    <property type="match status" value="1"/>
</dbReference>
<dbReference type="InterPro" id="IPR003876">
    <property type="entry name" value="Arg_deiminase"/>
</dbReference>
<evidence type="ECO:0000313" key="6">
    <source>
        <dbReference type="EMBL" id="QOS67078.1"/>
    </source>
</evidence>
<evidence type="ECO:0000313" key="8">
    <source>
        <dbReference type="Proteomes" id="UP000478463"/>
    </source>
</evidence>
<reference evidence="5" key="2">
    <citation type="submission" date="2019-08" db="EMBL/GenBank/DDBJ databases">
        <authorList>
            <person name="Ge Y."/>
        </authorList>
    </citation>
    <scope>NUCLEOTIDE SEQUENCE</scope>
    <source>
        <strain evidence="5">HF-4214</strain>
    </source>
</reference>
<sequence>MAGVNVKSEIKPLKKVLLHRPGKELLNLTPNTLEELLFDDIPFLKVAQEEHDAFAQALRDNGVEVVYLEKLMAEVLDQNPELREQFLKQFIEEAGIRTDRYQKIIFDYLNENYPDNLDLVMKTVEGINLTELHTDKSNSLVDLVSEASKMVVAPMPNLYFTRDPFAMIGNGVSINRMYSVTRNRETIYAEYIFTHHPDFKDVPQYYSRYNTFHIEGGDILNINDKVLAIGISQRTEPDAIDAIAKNIFEDETSPVETILAFNIPNNRAMMHLDTVFTQIDTDKFTVHPGILGPLTVFEITPEGDGIKVKEMNGTLESILEKYVGHPVELIPCGGGDRIAAEREQWNDGSNTLCIAPGTIVVYERNDVTNKLLKEKGLNVIEVPSAELSRGRGGPRCMSMPIWRED</sequence>
<dbReference type="PANTHER" id="PTHR47271">
    <property type="entry name" value="ARGININE DEIMINASE"/>
    <property type="match status" value="1"/>
</dbReference>
<evidence type="ECO:0000256" key="2">
    <source>
        <dbReference type="ARBA" id="ARBA00022801"/>
    </source>
</evidence>
<name>A0A6N7RRC3_9ACTN</name>
<dbReference type="Pfam" id="PF02274">
    <property type="entry name" value="ADI"/>
    <property type="match status" value="1"/>
</dbReference>